<proteinExistence type="predicted"/>
<dbReference type="PROSITE" id="PS50109">
    <property type="entry name" value="HIS_KIN"/>
    <property type="match status" value="1"/>
</dbReference>
<evidence type="ECO:0000259" key="19">
    <source>
        <dbReference type="PROSITE" id="PS50885"/>
    </source>
</evidence>
<evidence type="ECO:0000256" key="10">
    <source>
        <dbReference type="ARBA" id="ARBA00064003"/>
    </source>
</evidence>
<name>G2E640_9GAMM</name>
<reference evidence="21 22" key="1">
    <citation type="submission" date="2011-06" db="EMBL/GenBank/DDBJ databases">
        <title>The draft genome of Thiorhodococcus drewsii AZ1.</title>
        <authorList>
            <consortium name="US DOE Joint Genome Institute (JGI-PGF)"/>
            <person name="Lucas S."/>
            <person name="Han J."/>
            <person name="Lapidus A."/>
            <person name="Cheng J.-F."/>
            <person name="Goodwin L."/>
            <person name="Pitluck S."/>
            <person name="Peters L."/>
            <person name="Land M.L."/>
            <person name="Hauser L."/>
            <person name="Vogl K."/>
            <person name="Liu Z."/>
            <person name="Imhoff J."/>
            <person name="Thiel V."/>
            <person name="Frigaard N.-U."/>
            <person name="Bryant D.A."/>
            <person name="Woyke T.J."/>
        </authorList>
    </citation>
    <scope>NUCLEOTIDE SEQUENCE [LARGE SCALE GENOMIC DNA]</scope>
    <source>
        <strain evidence="21 22">AZ1</strain>
    </source>
</reference>
<keyword evidence="4 13" id="KW-0597">Phosphoprotein</keyword>
<keyword evidence="8" id="KW-0067">ATP-binding</keyword>
<evidence type="ECO:0000256" key="2">
    <source>
        <dbReference type="ARBA" id="ARBA00004370"/>
    </source>
</evidence>
<feature type="domain" description="Response regulatory" evidence="18">
    <location>
        <begin position="720"/>
        <end position="839"/>
    </location>
</feature>
<dbReference type="EMBL" id="AFWT01000037">
    <property type="protein sequence ID" value="EGV28457.1"/>
    <property type="molecule type" value="Genomic_DNA"/>
</dbReference>
<dbReference type="Pfam" id="PF00672">
    <property type="entry name" value="HAMP"/>
    <property type="match status" value="1"/>
</dbReference>
<feature type="domain" description="HPt" evidence="20">
    <location>
        <begin position="880"/>
        <end position="976"/>
    </location>
</feature>
<dbReference type="CDD" id="cd16922">
    <property type="entry name" value="HATPase_EvgS-ArcB-TorS-like"/>
    <property type="match status" value="1"/>
</dbReference>
<evidence type="ECO:0000256" key="13">
    <source>
        <dbReference type="PROSITE-ProRule" id="PRU00169"/>
    </source>
</evidence>
<evidence type="ECO:0000313" key="22">
    <source>
        <dbReference type="Proteomes" id="UP000004200"/>
    </source>
</evidence>
<keyword evidence="6" id="KW-0547">Nucleotide-binding</keyword>
<dbReference type="PROSITE" id="PS50110">
    <property type="entry name" value="RESPONSE_REGULATORY"/>
    <property type="match status" value="2"/>
</dbReference>
<protein>
    <recommendedName>
        <fullName evidence="11">Sensory/regulatory protein RpfC</fullName>
        <ecNumber evidence="3">2.7.13.3</ecNumber>
    </recommendedName>
</protein>
<evidence type="ECO:0000313" key="21">
    <source>
        <dbReference type="EMBL" id="EGV28457.1"/>
    </source>
</evidence>
<dbReference type="InterPro" id="IPR003661">
    <property type="entry name" value="HisK_dim/P_dom"/>
</dbReference>
<dbReference type="GO" id="GO:0005524">
    <property type="term" value="F:ATP binding"/>
    <property type="evidence" value="ECO:0007669"/>
    <property type="project" value="UniProtKB-KW"/>
</dbReference>
<dbReference type="PANTHER" id="PTHR45339:SF5">
    <property type="entry name" value="HISTIDINE KINASE"/>
    <property type="match status" value="1"/>
</dbReference>
<feature type="domain" description="HAMP" evidence="19">
    <location>
        <begin position="251"/>
        <end position="304"/>
    </location>
</feature>
<dbReference type="CDD" id="cd00088">
    <property type="entry name" value="HPT"/>
    <property type="match status" value="1"/>
</dbReference>
<dbReference type="GO" id="GO:0000155">
    <property type="term" value="F:phosphorelay sensor kinase activity"/>
    <property type="evidence" value="ECO:0007669"/>
    <property type="project" value="InterPro"/>
</dbReference>
<evidence type="ECO:0000256" key="16">
    <source>
        <dbReference type="SAM" id="Phobius"/>
    </source>
</evidence>
<comment type="subunit">
    <text evidence="10">At low DSF concentrations, interacts with RpfF.</text>
</comment>
<dbReference type="Gene3D" id="3.30.565.10">
    <property type="entry name" value="Histidine kinase-like ATPase, C-terminal domain"/>
    <property type="match status" value="1"/>
</dbReference>
<sequence>MRLSRLSIFFSGVFLLALGLSGSVSLLVWKANARLEQTQEQRQNALRLVEQLRQESELLARLVGLYANSGESRFLLYYYDILGIREGDKPALDVPNPAIHWEQVIAGDRSYAVADKGRRQSMGERMRSLGFNARELTALEQVFAANEALKQIEQIAFAATQGLYDPKTRAFVSDGVPNRTFARELINSRTYNRRRLQLSESIEELMALVDQRTGAELLSARSHMRDWIIASVVGFLAMIVLSAIGLLGLNRYVLRPVQQLRSVAGELAEGRYETRVGTMGGVEELEVLGRILDEMARAMSADLNQREAVQHALESAKKHAEAATLAKSRFLANMSHEIRTPMNAVIGMLYLALGTPLTPQQRDYLTKARGAAKSLLGILNDILDSSKIEAGRLELDLGPLQLEQVIGEALLLVQQRAQEKQIELLFDARGLWTIRQGGELIGDSLRLRQVLTNLLSNAVKFTHSGHVRLTLEWVSEDADGVTLHVAVEDTGIGMTSEQMDRVFGEFIQADGSTTRQYGGTGLGLVISQRLIEMMGGHIEVSSTPGQGSTFAFELTFARAPGDTRPQSHLPAITNLRTLVVDDYPESRTVLRGLMESLGIQRVDDCVDGPSALERITAAWSQDDPYELLILDWLMPGMDGGDVLRRLSERQIPPPRFTLVVSAYDLGGLRERAEQLGASDFITKPVMPRVLCERLRQLTDGDEPDEIWLPMTSLMSMTGMRVLLIEDNPLNQQLAVALMQTQGIEVEVADQGMEAIECLDAKAPDHFDLVLMDLQMPVLDGYQTTTRLRADPRYVDLPIIAMTAHAMPEERERGLGLGMQGYLAKPFDPRELYAILARYRPDARTLHAPETPDSSSRSAQQALPPIPGLNHAQGLASTSGDRRLYLNLLSGFHRQFKDASIELGRFLDRGDWEEAVRYAHTLKGLANTLGMDEVASTAENLEQSSRRQDLATYTQLQSLDRILSPLIERIAELSEAAHPSENPTTTPSVETALGLTAQINHLRQLLAEGDAEACDLWSQQSSRLAHIIPLPTLQRIEQAVEHYDFDKALHLLETLDTEALRDTEERI</sequence>
<dbReference type="SMART" id="SM00448">
    <property type="entry name" value="REC"/>
    <property type="match status" value="2"/>
</dbReference>
<keyword evidence="5" id="KW-0808">Transferase</keyword>
<feature type="modified residue" description="4-aspartylphosphate" evidence="13">
    <location>
        <position position="631"/>
    </location>
</feature>
<keyword evidence="9" id="KW-0902">Two-component regulatory system</keyword>
<evidence type="ECO:0000256" key="15">
    <source>
        <dbReference type="SAM" id="MobiDB-lite"/>
    </source>
</evidence>
<dbReference type="Proteomes" id="UP000004200">
    <property type="component" value="Unassembled WGS sequence"/>
</dbReference>
<comment type="caution">
    <text evidence="21">The sequence shown here is derived from an EMBL/GenBank/DDBJ whole genome shotgun (WGS) entry which is preliminary data.</text>
</comment>
<dbReference type="EC" id="2.7.13.3" evidence="3"/>
<dbReference type="SUPFAM" id="SSF47384">
    <property type="entry name" value="Homodimeric domain of signal transducing histidine kinase"/>
    <property type="match status" value="1"/>
</dbReference>
<feature type="transmembrane region" description="Helical" evidence="16">
    <location>
        <begin position="227"/>
        <end position="249"/>
    </location>
</feature>
<dbReference type="Pfam" id="PF02518">
    <property type="entry name" value="HATPase_c"/>
    <property type="match status" value="1"/>
</dbReference>
<dbReference type="GO" id="GO:0005886">
    <property type="term" value="C:plasma membrane"/>
    <property type="evidence" value="ECO:0007669"/>
    <property type="project" value="UniProtKB-SubCell"/>
</dbReference>
<organism evidence="21 22">
    <name type="scientific">Thiorhodococcus drewsii AZ1</name>
    <dbReference type="NCBI Taxonomy" id="765913"/>
    <lineage>
        <taxon>Bacteria</taxon>
        <taxon>Pseudomonadati</taxon>
        <taxon>Pseudomonadota</taxon>
        <taxon>Gammaproteobacteria</taxon>
        <taxon>Chromatiales</taxon>
        <taxon>Chromatiaceae</taxon>
        <taxon>Thiorhodococcus</taxon>
    </lineage>
</organism>
<dbReference type="SMART" id="SM00304">
    <property type="entry name" value="HAMP"/>
    <property type="match status" value="1"/>
</dbReference>
<dbReference type="CDD" id="cd17546">
    <property type="entry name" value="REC_hyHK_CKI1_RcsC-like"/>
    <property type="match status" value="1"/>
</dbReference>
<dbReference type="InterPro" id="IPR011006">
    <property type="entry name" value="CheY-like_superfamily"/>
</dbReference>
<dbReference type="InterPro" id="IPR008207">
    <property type="entry name" value="Sig_transdc_His_kin_Hpt_dom"/>
</dbReference>
<dbReference type="Gene3D" id="1.20.120.160">
    <property type="entry name" value="HPT domain"/>
    <property type="match status" value="1"/>
</dbReference>
<keyword evidence="14" id="KW-0175">Coiled coil</keyword>
<feature type="region of interest" description="Disordered" evidence="15">
    <location>
        <begin position="844"/>
        <end position="873"/>
    </location>
</feature>
<comment type="subcellular location">
    <subcellularLocation>
        <location evidence="2">Membrane</location>
    </subcellularLocation>
</comment>
<dbReference type="CDD" id="cd06225">
    <property type="entry name" value="HAMP"/>
    <property type="match status" value="1"/>
</dbReference>
<feature type="transmembrane region" description="Helical" evidence="16">
    <location>
        <begin position="6"/>
        <end position="29"/>
    </location>
</feature>
<dbReference type="InterPro" id="IPR003660">
    <property type="entry name" value="HAMP_dom"/>
</dbReference>
<keyword evidence="16" id="KW-0812">Transmembrane</keyword>
<dbReference type="OrthoDB" id="5563233at2"/>
<dbReference type="InterPro" id="IPR005467">
    <property type="entry name" value="His_kinase_dom"/>
</dbReference>
<evidence type="ECO:0000256" key="12">
    <source>
        <dbReference type="PROSITE-ProRule" id="PRU00110"/>
    </source>
</evidence>
<gene>
    <name evidence="21" type="ORF">ThidrDRAFT_3753</name>
</gene>
<dbReference type="PRINTS" id="PR00344">
    <property type="entry name" value="BCTRLSENSOR"/>
</dbReference>
<evidence type="ECO:0000256" key="8">
    <source>
        <dbReference type="ARBA" id="ARBA00022840"/>
    </source>
</evidence>
<dbReference type="InterPro" id="IPR036890">
    <property type="entry name" value="HATPase_C_sf"/>
</dbReference>
<dbReference type="InterPro" id="IPR003594">
    <property type="entry name" value="HATPase_dom"/>
</dbReference>
<dbReference type="PROSITE" id="PS50885">
    <property type="entry name" value="HAMP"/>
    <property type="match status" value="1"/>
</dbReference>
<dbReference type="InterPro" id="IPR036641">
    <property type="entry name" value="HPT_dom_sf"/>
</dbReference>
<dbReference type="InterPro" id="IPR004358">
    <property type="entry name" value="Sig_transdc_His_kin-like_C"/>
</dbReference>
<dbReference type="SMART" id="SM00387">
    <property type="entry name" value="HATPase_c"/>
    <property type="match status" value="1"/>
</dbReference>
<dbReference type="PANTHER" id="PTHR45339">
    <property type="entry name" value="HYBRID SIGNAL TRANSDUCTION HISTIDINE KINASE J"/>
    <property type="match status" value="1"/>
</dbReference>
<feature type="coiled-coil region" evidence="14">
    <location>
        <begin position="28"/>
        <end position="62"/>
    </location>
</feature>
<feature type="compositionally biased region" description="Polar residues" evidence="15">
    <location>
        <begin position="851"/>
        <end position="860"/>
    </location>
</feature>
<dbReference type="FunFam" id="1.10.287.130:FF:000002">
    <property type="entry name" value="Two-component osmosensing histidine kinase"/>
    <property type="match status" value="1"/>
</dbReference>
<evidence type="ECO:0000256" key="1">
    <source>
        <dbReference type="ARBA" id="ARBA00000085"/>
    </source>
</evidence>
<evidence type="ECO:0000256" key="3">
    <source>
        <dbReference type="ARBA" id="ARBA00012438"/>
    </source>
</evidence>
<evidence type="ECO:0000259" key="18">
    <source>
        <dbReference type="PROSITE" id="PS50110"/>
    </source>
</evidence>
<keyword evidence="16" id="KW-1133">Transmembrane helix</keyword>
<dbReference type="SMART" id="SM00388">
    <property type="entry name" value="HisKA"/>
    <property type="match status" value="1"/>
</dbReference>
<evidence type="ECO:0000256" key="7">
    <source>
        <dbReference type="ARBA" id="ARBA00022777"/>
    </source>
</evidence>
<evidence type="ECO:0000256" key="9">
    <source>
        <dbReference type="ARBA" id="ARBA00023012"/>
    </source>
</evidence>
<comment type="catalytic activity">
    <reaction evidence="1">
        <text>ATP + protein L-histidine = ADP + protein N-phospho-L-histidine.</text>
        <dbReference type="EC" id="2.7.13.3"/>
    </reaction>
</comment>
<dbReference type="SUPFAM" id="SSF52172">
    <property type="entry name" value="CheY-like"/>
    <property type="match status" value="2"/>
</dbReference>
<dbReference type="Gene3D" id="1.10.287.130">
    <property type="match status" value="1"/>
</dbReference>
<dbReference type="Pfam" id="PF01627">
    <property type="entry name" value="Hpt"/>
    <property type="match status" value="1"/>
</dbReference>
<evidence type="ECO:0000256" key="6">
    <source>
        <dbReference type="ARBA" id="ARBA00022741"/>
    </source>
</evidence>
<evidence type="ECO:0000256" key="5">
    <source>
        <dbReference type="ARBA" id="ARBA00022679"/>
    </source>
</evidence>
<dbReference type="eggNOG" id="COG0642">
    <property type="taxonomic scope" value="Bacteria"/>
</dbReference>
<dbReference type="PROSITE" id="PS50894">
    <property type="entry name" value="HPT"/>
    <property type="match status" value="1"/>
</dbReference>
<feature type="modified residue" description="Phosphohistidine" evidence="12">
    <location>
        <position position="919"/>
    </location>
</feature>
<feature type="domain" description="Histidine kinase" evidence="17">
    <location>
        <begin position="333"/>
        <end position="558"/>
    </location>
</feature>
<dbReference type="SUPFAM" id="SSF55874">
    <property type="entry name" value="ATPase domain of HSP90 chaperone/DNA topoisomerase II/histidine kinase"/>
    <property type="match status" value="1"/>
</dbReference>
<accession>G2E640</accession>
<evidence type="ECO:0000256" key="4">
    <source>
        <dbReference type="ARBA" id="ARBA00022553"/>
    </source>
</evidence>
<dbReference type="Gene3D" id="6.10.340.10">
    <property type="match status" value="1"/>
</dbReference>
<dbReference type="Pfam" id="PF00512">
    <property type="entry name" value="HisKA"/>
    <property type="match status" value="1"/>
</dbReference>
<dbReference type="RefSeq" id="WP_007042466.1">
    <property type="nucleotide sequence ID" value="NZ_AFWT01000037.1"/>
</dbReference>
<evidence type="ECO:0000259" key="20">
    <source>
        <dbReference type="PROSITE" id="PS50894"/>
    </source>
</evidence>
<evidence type="ECO:0000256" key="11">
    <source>
        <dbReference type="ARBA" id="ARBA00068150"/>
    </source>
</evidence>
<dbReference type="eggNOG" id="COG2205">
    <property type="taxonomic scope" value="Bacteria"/>
</dbReference>
<dbReference type="CDD" id="cd00082">
    <property type="entry name" value="HisKA"/>
    <property type="match status" value="1"/>
</dbReference>
<evidence type="ECO:0000256" key="14">
    <source>
        <dbReference type="SAM" id="Coils"/>
    </source>
</evidence>
<dbReference type="STRING" id="765913.ThidrDRAFT_3753"/>
<keyword evidence="22" id="KW-1185">Reference proteome</keyword>
<feature type="modified residue" description="4-aspartylphosphate" evidence="13">
    <location>
        <position position="772"/>
    </location>
</feature>
<dbReference type="SUPFAM" id="SSF47226">
    <property type="entry name" value="Histidine-containing phosphotransfer domain, HPT domain"/>
    <property type="match status" value="1"/>
</dbReference>
<dbReference type="FunFam" id="3.30.565.10:FF:000010">
    <property type="entry name" value="Sensor histidine kinase RcsC"/>
    <property type="match status" value="1"/>
</dbReference>
<feature type="domain" description="Response regulatory" evidence="18">
    <location>
        <begin position="576"/>
        <end position="698"/>
    </location>
</feature>
<dbReference type="InterPro" id="IPR036097">
    <property type="entry name" value="HisK_dim/P_sf"/>
</dbReference>
<evidence type="ECO:0000259" key="17">
    <source>
        <dbReference type="PROSITE" id="PS50109"/>
    </source>
</evidence>
<keyword evidence="16" id="KW-0472">Membrane</keyword>
<dbReference type="Pfam" id="PF00072">
    <property type="entry name" value="Response_reg"/>
    <property type="match status" value="2"/>
</dbReference>
<dbReference type="Gene3D" id="3.40.50.2300">
    <property type="match status" value="2"/>
</dbReference>
<dbReference type="InterPro" id="IPR001789">
    <property type="entry name" value="Sig_transdc_resp-reg_receiver"/>
</dbReference>
<dbReference type="AlphaFoldDB" id="G2E640"/>
<keyword evidence="7 21" id="KW-0418">Kinase</keyword>
<dbReference type="SUPFAM" id="SSF158472">
    <property type="entry name" value="HAMP domain-like"/>
    <property type="match status" value="1"/>
</dbReference>